<evidence type="ECO:0000256" key="6">
    <source>
        <dbReference type="ARBA" id="ARBA00030025"/>
    </source>
</evidence>
<evidence type="ECO:0000256" key="7">
    <source>
        <dbReference type="ARBA" id="ARBA00048472"/>
    </source>
</evidence>
<comment type="catalytic activity">
    <reaction evidence="7">
        <text>dTDP-beta-L-rhamnose + L-arginyl-[protein] = N(omega)-(alpha-L-rhamnosyl)-L-arginyl-[protein] + dTDP + H(+)</text>
        <dbReference type="Rhea" id="RHEA:66692"/>
        <dbReference type="Rhea" id="RHEA-COMP:10532"/>
        <dbReference type="Rhea" id="RHEA-COMP:17096"/>
        <dbReference type="ChEBI" id="CHEBI:15378"/>
        <dbReference type="ChEBI" id="CHEBI:29965"/>
        <dbReference type="ChEBI" id="CHEBI:57510"/>
        <dbReference type="ChEBI" id="CHEBI:58369"/>
        <dbReference type="ChEBI" id="CHEBI:167445"/>
    </reaction>
    <physiologicalReaction direction="left-to-right" evidence="7">
        <dbReference type="Rhea" id="RHEA:66693"/>
    </physiologicalReaction>
</comment>
<protein>
    <recommendedName>
        <fullName evidence="5">Protein-arginine rhamnosyltransferase</fullName>
    </recommendedName>
    <alternativeName>
        <fullName evidence="6">EF-P arginine rhamnosyltransferase</fullName>
    </alternativeName>
</protein>
<keyword evidence="1" id="KW-0328">Glycosyltransferase</keyword>
<dbReference type="InterPro" id="IPR016633">
    <property type="entry name" value="EarP"/>
</dbReference>
<gene>
    <name evidence="8" type="ORF">WG78_08095</name>
</gene>
<dbReference type="STRING" id="857265.WG78_08095"/>
<keyword evidence="2" id="KW-0808">Transferase</keyword>
<evidence type="ECO:0000256" key="5">
    <source>
        <dbReference type="ARBA" id="ARBA00024416"/>
    </source>
</evidence>
<accession>A0A0N1JT00</accession>
<evidence type="ECO:0000256" key="1">
    <source>
        <dbReference type="ARBA" id="ARBA00022676"/>
    </source>
</evidence>
<evidence type="ECO:0000256" key="2">
    <source>
        <dbReference type="ARBA" id="ARBA00022679"/>
    </source>
</evidence>
<proteinExistence type="inferred from homology"/>
<sequence length="378" mass="41484">MADKRWVIWCRVVDNFGDIGVCWRLASQLHHNYNAQVTLWVDDLATFAQLLPAVANVAEQVLEGVTIRHWSATPALDDAPADVVIEAFACELPPLAIAAMRAQQPLPLWLNLEYLSAEPWVVDCHGLPSPQGGGLNKYFFFPGFSAGTGGVLGEADLPARRAAWGPSQRDAWLHAQGVTAPAHFTVSLFAYENAALPALLEQWAASPTPINILMPQGRIWTSLQAVVGPLQLGQPLQHGAATIYPLPMRPQAEYDALLWSCDLNFVRGEDSFVRAQWAGLPLVWHIYPQEDAVHLIKLDAFIELYLKDAPADAAAALRALTYGWNHGDLTHGGVTHAWQSVVAHWPALRMHAQRWAAHLDALGNLAANLARFANARLK</sequence>
<comment type="function">
    <text evidence="3">Protein-arginine rhamnosyltransferase that catalyzes the transfer of a single rhamnose to elongation factor P (EF-P) on 'Lys-32', a modification required for EF-P-dependent rescue of polyproline stalled ribosomes.</text>
</comment>
<evidence type="ECO:0000256" key="3">
    <source>
        <dbReference type="ARBA" id="ARBA00024303"/>
    </source>
</evidence>
<evidence type="ECO:0000256" key="4">
    <source>
        <dbReference type="ARBA" id="ARBA00024346"/>
    </source>
</evidence>
<dbReference type="EMBL" id="LAQT01000006">
    <property type="protein sequence ID" value="KPC53466.1"/>
    <property type="molecule type" value="Genomic_DNA"/>
</dbReference>
<dbReference type="NCBIfam" id="TIGR03837">
    <property type="entry name" value="efp_Arg_rhamno"/>
    <property type="match status" value="1"/>
</dbReference>
<name>A0A0N1JT00_9NEIS</name>
<evidence type="ECO:0000313" key="9">
    <source>
        <dbReference type="Proteomes" id="UP000037939"/>
    </source>
</evidence>
<evidence type="ECO:0000313" key="8">
    <source>
        <dbReference type="EMBL" id="KPC53466.1"/>
    </source>
</evidence>
<keyword evidence="9" id="KW-1185">Reference proteome</keyword>
<reference evidence="8 9" key="1">
    <citation type="submission" date="2015-07" db="EMBL/GenBank/DDBJ databases">
        <title>Draft genome sequence of the Amantichitinum ursilacus IGB-41, a new chitin-degrading bacterium.</title>
        <authorList>
            <person name="Kirstahler P."/>
            <person name="Guenther M."/>
            <person name="Grumaz C."/>
            <person name="Rupp S."/>
            <person name="Zibek S."/>
            <person name="Sohn K."/>
        </authorList>
    </citation>
    <scope>NUCLEOTIDE SEQUENCE [LARGE SCALE GENOMIC DNA]</scope>
    <source>
        <strain evidence="8 9">IGB-41</strain>
    </source>
</reference>
<dbReference type="RefSeq" id="WP_269082657.1">
    <property type="nucleotide sequence ID" value="NZ_LAQT01000006.1"/>
</dbReference>
<dbReference type="Proteomes" id="UP000037939">
    <property type="component" value="Unassembled WGS sequence"/>
</dbReference>
<organism evidence="8 9">
    <name type="scientific">Amantichitinum ursilacus</name>
    <dbReference type="NCBI Taxonomy" id="857265"/>
    <lineage>
        <taxon>Bacteria</taxon>
        <taxon>Pseudomonadati</taxon>
        <taxon>Pseudomonadota</taxon>
        <taxon>Betaproteobacteria</taxon>
        <taxon>Neisseriales</taxon>
        <taxon>Chitinibacteraceae</taxon>
        <taxon>Amantichitinum</taxon>
    </lineage>
</organism>
<dbReference type="PIRSF" id="PIRSF015557">
    <property type="entry name" value="UCP015557"/>
    <property type="match status" value="1"/>
</dbReference>
<dbReference type="AlphaFoldDB" id="A0A0N1JT00"/>
<comment type="similarity">
    <text evidence="4">Belongs to the glycosyltransferase 104 family.</text>
</comment>
<dbReference type="GO" id="GO:0106361">
    <property type="term" value="F:protein-arginine rhamnosyltransferase activity"/>
    <property type="evidence" value="ECO:0007669"/>
    <property type="project" value="InterPro"/>
</dbReference>
<dbReference type="Pfam" id="PF10093">
    <property type="entry name" value="EarP"/>
    <property type="match status" value="1"/>
</dbReference>
<comment type="caution">
    <text evidence="8">The sequence shown here is derived from an EMBL/GenBank/DDBJ whole genome shotgun (WGS) entry which is preliminary data.</text>
</comment>
<dbReference type="PATRIC" id="fig|857265.3.peg.1658"/>